<dbReference type="InterPro" id="IPR002919">
    <property type="entry name" value="TIL_dom"/>
</dbReference>
<dbReference type="AlphaFoldDB" id="A0A815KTQ9"/>
<feature type="domain" description="TIL" evidence="1">
    <location>
        <begin position="33"/>
        <end position="91"/>
    </location>
</feature>
<protein>
    <recommendedName>
        <fullName evidence="1">TIL domain-containing protein</fullName>
    </recommendedName>
</protein>
<dbReference type="OrthoDB" id="5912264at2759"/>
<evidence type="ECO:0000259" key="1">
    <source>
        <dbReference type="Pfam" id="PF01826"/>
    </source>
</evidence>
<evidence type="ECO:0000313" key="2">
    <source>
        <dbReference type="EMBL" id="CAF1400143.1"/>
    </source>
</evidence>
<evidence type="ECO:0000313" key="3">
    <source>
        <dbReference type="Proteomes" id="UP000663891"/>
    </source>
</evidence>
<accession>A0A815KTQ9</accession>
<dbReference type="Gene3D" id="2.10.25.10">
    <property type="entry name" value="Laminin"/>
    <property type="match status" value="1"/>
</dbReference>
<gene>
    <name evidence="2" type="ORF">VCS650_LOCUS36444</name>
</gene>
<reference evidence="2" key="1">
    <citation type="submission" date="2021-02" db="EMBL/GenBank/DDBJ databases">
        <authorList>
            <person name="Nowell W R."/>
        </authorList>
    </citation>
    <scope>NUCLEOTIDE SEQUENCE</scope>
</reference>
<organism evidence="2 3">
    <name type="scientific">Adineta steineri</name>
    <dbReference type="NCBI Taxonomy" id="433720"/>
    <lineage>
        <taxon>Eukaryota</taxon>
        <taxon>Metazoa</taxon>
        <taxon>Spiralia</taxon>
        <taxon>Gnathifera</taxon>
        <taxon>Rotifera</taxon>
        <taxon>Eurotatoria</taxon>
        <taxon>Bdelloidea</taxon>
        <taxon>Adinetida</taxon>
        <taxon>Adinetidae</taxon>
        <taxon>Adineta</taxon>
    </lineage>
</organism>
<dbReference type="InterPro" id="IPR036084">
    <property type="entry name" value="Ser_inhib-like_sf"/>
</dbReference>
<dbReference type="EMBL" id="CAJNON010000895">
    <property type="protein sequence ID" value="CAF1400143.1"/>
    <property type="molecule type" value="Genomic_DNA"/>
</dbReference>
<dbReference type="Pfam" id="PF01826">
    <property type="entry name" value="TIL"/>
    <property type="match status" value="1"/>
</dbReference>
<proteinExistence type="predicted"/>
<comment type="caution">
    <text evidence="2">The sequence shown here is derived from an EMBL/GenBank/DDBJ whole genome shotgun (WGS) entry which is preliminary data.</text>
</comment>
<name>A0A815KTQ9_9BILA</name>
<dbReference type="SUPFAM" id="SSF57567">
    <property type="entry name" value="Serine protease inhibitors"/>
    <property type="match status" value="1"/>
</dbReference>
<dbReference type="CDD" id="cd19941">
    <property type="entry name" value="TIL"/>
    <property type="match status" value="1"/>
</dbReference>
<sequence length="91" mass="10591">MIQSSRIKLLLILFLTIFILRTNGFLFGRWCLGAHQEYTTCGSACPLSCTDVRHARYFKPCTYQCIQGCFCKRGYARRTHSKSQCIPDWRC</sequence>
<dbReference type="Proteomes" id="UP000663891">
    <property type="component" value="Unassembled WGS sequence"/>
</dbReference>